<protein>
    <recommendedName>
        <fullName evidence="3">Arrestin-like N-terminal domain-containing protein</fullName>
    </recommendedName>
</protein>
<evidence type="ECO:0008006" key="3">
    <source>
        <dbReference type="Google" id="ProtNLM"/>
    </source>
</evidence>
<dbReference type="Gene3D" id="2.60.40.640">
    <property type="match status" value="1"/>
</dbReference>
<accession>A0AAV9GH99</accession>
<proteinExistence type="predicted"/>
<keyword evidence="2" id="KW-1185">Reference proteome</keyword>
<dbReference type="EMBL" id="MU865957">
    <property type="protein sequence ID" value="KAK4446391.1"/>
    <property type="molecule type" value="Genomic_DNA"/>
</dbReference>
<name>A0AAV9GH99_9PEZI</name>
<evidence type="ECO:0000313" key="1">
    <source>
        <dbReference type="EMBL" id="KAK4446391.1"/>
    </source>
</evidence>
<organism evidence="1 2">
    <name type="scientific">Podospora aff. communis PSN243</name>
    <dbReference type="NCBI Taxonomy" id="3040156"/>
    <lineage>
        <taxon>Eukaryota</taxon>
        <taxon>Fungi</taxon>
        <taxon>Dikarya</taxon>
        <taxon>Ascomycota</taxon>
        <taxon>Pezizomycotina</taxon>
        <taxon>Sordariomycetes</taxon>
        <taxon>Sordariomycetidae</taxon>
        <taxon>Sordariales</taxon>
        <taxon>Podosporaceae</taxon>
        <taxon>Podospora</taxon>
    </lineage>
</organism>
<evidence type="ECO:0000313" key="2">
    <source>
        <dbReference type="Proteomes" id="UP001321760"/>
    </source>
</evidence>
<dbReference type="AlphaFoldDB" id="A0AAV9GH99"/>
<comment type="caution">
    <text evidence="1">The sequence shown here is derived from an EMBL/GenBank/DDBJ whole genome shotgun (WGS) entry which is preliminary data.</text>
</comment>
<sequence>MPRKWSRNGPALAIQLDTPGPIKPGDTITGRVIRQLPLDTSRARLYIQLRGRDKVKLTVQELLISLPFRADANLLGDDLYHVIYDGPLHVPSPADSGEVFFSCPFAITLPHHDAINGEPLPFTFHSRTRSPTSTLRAFVDYWLEASLSNRASPSSRELAILPLTVRHHPLPIVIHPPDFPIHRWTCTKTVRTQRLLSGQSHSRLFLADTLTKTLCGSTVPHYTFGVEVFCPRTIQLDSPSPMPLYVRTAPFHHLSSDVLAQRSRLIELHAVKLSLVARTTANLQGVVSGSAKRRLLCRDEEVLRAKWSPREREALWLPSDAEEAALDVGTLVLGVRFGEQGVWCVREGQGSPAFEKAEVERVFPDFETYNIRHRHLLRWDMEVRVAMETVKAQGEQLVTVLGSAGGLSGGVLMDTKAAKDKTAEKRKSFRWEWMAVGSKVDGWARVPTRSERGASV</sequence>
<gene>
    <name evidence="1" type="ORF">QBC34DRAFT_440901</name>
</gene>
<reference evidence="1" key="1">
    <citation type="journal article" date="2023" name="Mol. Phylogenet. Evol.">
        <title>Genome-scale phylogeny and comparative genomics of the fungal order Sordariales.</title>
        <authorList>
            <person name="Hensen N."/>
            <person name="Bonometti L."/>
            <person name="Westerberg I."/>
            <person name="Brannstrom I.O."/>
            <person name="Guillou S."/>
            <person name="Cros-Aarteil S."/>
            <person name="Calhoun S."/>
            <person name="Haridas S."/>
            <person name="Kuo A."/>
            <person name="Mondo S."/>
            <person name="Pangilinan J."/>
            <person name="Riley R."/>
            <person name="LaButti K."/>
            <person name="Andreopoulos B."/>
            <person name="Lipzen A."/>
            <person name="Chen C."/>
            <person name="Yan M."/>
            <person name="Daum C."/>
            <person name="Ng V."/>
            <person name="Clum A."/>
            <person name="Steindorff A."/>
            <person name="Ohm R.A."/>
            <person name="Martin F."/>
            <person name="Silar P."/>
            <person name="Natvig D.O."/>
            <person name="Lalanne C."/>
            <person name="Gautier V."/>
            <person name="Ament-Velasquez S.L."/>
            <person name="Kruys A."/>
            <person name="Hutchinson M.I."/>
            <person name="Powell A.J."/>
            <person name="Barry K."/>
            <person name="Miller A.N."/>
            <person name="Grigoriev I.V."/>
            <person name="Debuchy R."/>
            <person name="Gladieux P."/>
            <person name="Hiltunen Thoren M."/>
            <person name="Johannesson H."/>
        </authorList>
    </citation>
    <scope>NUCLEOTIDE SEQUENCE</scope>
    <source>
        <strain evidence="1">PSN243</strain>
    </source>
</reference>
<dbReference type="InterPro" id="IPR014752">
    <property type="entry name" value="Arrestin-like_C"/>
</dbReference>
<dbReference type="Proteomes" id="UP001321760">
    <property type="component" value="Unassembled WGS sequence"/>
</dbReference>
<reference evidence="1" key="2">
    <citation type="submission" date="2023-05" db="EMBL/GenBank/DDBJ databases">
        <authorList>
            <consortium name="Lawrence Berkeley National Laboratory"/>
            <person name="Steindorff A."/>
            <person name="Hensen N."/>
            <person name="Bonometti L."/>
            <person name="Westerberg I."/>
            <person name="Brannstrom I.O."/>
            <person name="Guillou S."/>
            <person name="Cros-Aarteil S."/>
            <person name="Calhoun S."/>
            <person name="Haridas S."/>
            <person name="Kuo A."/>
            <person name="Mondo S."/>
            <person name="Pangilinan J."/>
            <person name="Riley R."/>
            <person name="Labutti K."/>
            <person name="Andreopoulos B."/>
            <person name="Lipzen A."/>
            <person name="Chen C."/>
            <person name="Yanf M."/>
            <person name="Daum C."/>
            <person name="Ng V."/>
            <person name="Clum A."/>
            <person name="Ohm R."/>
            <person name="Martin F."/>
            <person name="Silar P."/>
            <person name="Natvig D."/>
            <person name="Lalanne C."/>
            <person name="Gautier V."/>
            <person name="Ament-Velasquez S.L."/>
            <person name="Kruys A."/>
            <person name="Hutchinson M.I."/>
            <person name="Powell A.J."/>
            <person name="Barry K."/>
            <person name="Miller A.N."/>
            <person name="Grigoriev I.V."/>
            <person name="Debuchy R."/>
            <person name="Gladieux P."/>
            <person name="Thoren M.H."/>
            <person name="Johannesson H."/>
        </authorList>
    </citation>
    <scope>NUCLEOTIDE SEQUENCE</scope>
    <source>
        <strain evidence="1">PSN243</strain>
    </source>
</reference>